<dbReference type="Proteomes" id="UP000231383">
    <property type="component" value="Unassembled WGS sequence"/>
</dbReference>
<reference evidence="3" key="1">
    <citation type="submission" date="2017-09" db="EMBL/GenBank/DDBJ databases">
        <title>Depth-based differentiation of microbial function through sediment-hosted aquifers and enrichment of novel symbionts in the deep terrestrial subsurface.</title>
        <authorList>
            <person name="Probst A.J."/>
            <person name="Ladd B."/>
            <person name="Jarett J.K."/>
            <person name="Geller-Mcgrath D.E."/>
            <person name="Sieber C.M.K."/>
            <person name="Emerson J.B."/>
            <person name="Anantharaman K."/>
            <person name="Thomas B.C."/>
            <person name="Malmstrom R."/>
            <person name="Stieglmeier M."/>
            <person name="Klingl A."/>
            <person name="Woyke T."/>
            <person name="Ryan C.M."/>
            <person name="Banfield J.F."/>
        </authorList>
    </citation>
    <scope>NUCLEOTIDE SEQUENCE [LARGE SCALE GENOMIC DNA]</scope>
</reference>
<name>A0A2M8EW68_9BACT</name>
<dbReference type="SUPFAM" id="SSF48208">
    <property type="entry name" value="Six-hairpin glycosidases"/>
    <property type="match status" value="1"/>
</dbReference>
<sequence>MTINPQDKKLMNEIREFLLPKKHYVKRRAQGYLKHDYLVPGGYYSEQWDWDAFFIGVALASEISSEAIYLKNWALNYFTIVKDDGYAPACITSKGPETNHRAMLTKPFIAQGALLASRFLQDFSWIKPNYAKLVKMVLYREKNLWSKEFDLPVWGNWMESGADNNPSILNFEPGTVIACDLSTFVYRNYLAMSKIAYEFNIKKDATFFKKRASEIKLNMQKYLWDQTDDTFYNFSTINKQFIKHHSYSNMVPLWEHIASDADGKKMIKKYIINPKKMWAKYGIRTLSKDDKLYNQKNIIHPYSNWQGPVWPICNYLHMWGLLQYGFKKEAIDVARKITKICINDLKKTGGMHEDYNAETGKPLAADNFVSWNLLVGNMILDCYNNSNPFQIK</sequence>
<dbReference type="InterPro" id="IPR012341">
    <property type="entry name" value="6hp_glycosidase-like_sf"/>
</dbReference>
<organism evidence="2 3">
    <name type="scientific">Candidatus Roizmanbacteria bacterium CG_4_9_14_0_2_um_filter_39_13</name>
    <dbReference type="NCBI Taxonomy" id="1974839"/>
    <lineage>
        <taxon>Bacteria</taxon>
        <taxon>Candidatus Roizmaniibacteriota</taxon>
    </lineage>
</organism>
<dbReference type="InterPro" id="IPR008928">
    <property type="entry name" value="6-hairpin_glycosidase_sf"/>
</dbReference>
<accession>A0A2M8EW68</accession>
<evidence type="ECO:0000313" key="2">
    <source>
        <dbReference type="EMBL" id="PJC30099.1"/>
    </source>
</evidence>
<dbReference type="InterPro" id="IPR054491">
    <property type="entry name" value="MGH1-like_GH"/>
</dbReference>
<evidence type="ECO:0000259" key="1">
    <source>
        <dbReference type="Pfam" id="PF22422"/>
    </source>
</evidence>
<dbReference type="GO" id="GO:0005993">
    <property type="term" value="P:trehalose catabolic process"/>
    <property type="evidence" value="ECO:0007669"/>
    <property type="project" value="TreeGrafter"/>
</dbReference>
<evidence type="ECO:0000313" key="3">
    <source>
        <dbReference type="Proteomes" id="UP000231383"/>
    </source>
</evidence>
<dbReference type="AlphaFoldDB" id="A0A2M8EW68"/>
<feature type="domain" description="Mannosylglycerate hydrolase MGH1-like glycoside hydrolase" evidence="1">
    <location>
        <begin position="44"/>
        <end position="368"/>
    </location>
</feature>
<protein>
    <recommendedName>
        <fullName evidence="1">Mannosylglycerate hydrolase MGH1-like glycoside hydrolase domain-containing protein</fullName>
    </recommendedName>
</protein>
<gene>
    <name evidence="2" type="ORF">CO051_07420</name>
</gene>
<dbReference type="Gene3D" id="1.50.10.10">
    <property type="match status" value="1"/>
</dbReference>
<dbReference type="InterPro" id="IPR001661">
    <property type="entry name" value="Glyco_hydro_37"/>
</dbReference>
<comment type="caution">
    <text evidence="2">The sequence shown here is derived from an EMBL/GenBank/DDBJ whole genome shotgun (WGS) entry which is preliminary data.</text>
</comment>
<proteinExistence type="predicted"/>
<dbReference type="PANTHER" id="PTHR23403">
    <property type="entry name" value="TREHALASE"/>
    <property type="match status" value="1"/>
</dbReference>
<dbReference type="Pfam" id="PF22422">
    <property type="entry name" value="MGH1-like_GH"/>
    <property type="match status" value="1"/>
</dbReference>
<dbReference type="EMBL" id="PFSC01000195">
    <property type="protein sequence ID" value="PJC30099.1"/>
    <property type="molecule type" value="Genomic_DNA"/>
</dbReference>
<dbReference type="GO" id="GO:0004555">
    <property type="term" value="F:alpha,alpha-trehalase activity"/>
    <property type="evidence" value="ECO:0007669"/>
    <property type="project" value="InterPro"/>
</dbReference>
<dbReference type="PANTHER" id="PTHR23403:SF1">
    <property type="entry name" value="TREHALASE"/>
    <property type="match status" value="1"/>
</dbReference>